<dbReference type="Proteomes" id="UP000053647">
    <property type="component" value="Unassembled WGS sequence"/>
</dbReference>
<accession>A0A0C9U0E9</accession>
<name>A0A0C9U0E9_PAXIN</name>
<sequence>MANAPFGSGQYVTIADLSPGDIIWANVFVHIDDLVNRNSNSSTALAVRGNRSHGRYCIVLQKGDTFVDVAYFTTFNYQTAFPAALARRLNFWYPVQPAWQESFPYHPLPALSGFAQWVSLRRKHRIIGNNGWFQKFPVSAPPTATTLYWAMLDTPH</sequence>
<organism evidence="1 2">
    <name type="scientific">Paxillus involutus ATCC 200175</name>
    <dbReference type="NCBI Taxonomy" id="664439"/>
    <lineage>
        <taxon>Eukaryota</taxon>
        <taxon>Fungi</taxon>
        <taxon>Dikarya</taxon>
        <taxon>Basidiomycota</taxon>
        <taxon>Agaricomycotina</taxon>
        <taxon>Agaricomycetes</taxon>
        <taxon>Agaricomycetidae</taxon>
        <taxon>Boletales</taxon>
        <taxon>Paxilineae</taxon>
        <taxon>Paxillaceae</taxon>
        <taxon>Paxillus</taxon>
    </lineage>
</organism>
<dbReference type="EMBL" id="KN819354">
    <property type="protein sequence ID" value="KIJ13217.1"/>
    <property type="molecule type" value="Genomic_DNA"/>
</dbReference>
<evidence type="ECO:0000313" key="1">
    <source>
        <dbReference type="EMBL" id="KIJ13217.1"/>
    </source>
</evidence>
<evidence type="ECO:0000313" key="2">
    <source>
        <dbReference type="Proteomes" id="UP000053647"/>
    </source>
</evidence>
<gene>
    <name evidence="1" type="ORF">PAXINDRAFT_13967</name>
</gene>
<protein>
    <submittedName>
        <fullName evidence="1">Uncharacterized protein</fullName>
    </submittedName>
</protein>
<keyword evidence="2" id="KW-1185">Reference proteome</keyword>
<dbReference type="HOGENOM" id="CLU_142393_0_0_1"/>
<proteinExistence type="predicted"/>
<reference evidence="2" key="2">
    <citation type="submission" date="2015-01" db="EMBL/GenBank/DDBJ databases">
        <title>Evolutionary Origins and Diversification of the Mycorrhizal Mutualists.</title>
        <authorList>
            <consortium name="DOE Joint Genome Institute"/>
            <consortium name="Mycorrhizal Genomics Consortium"/>
            <person name="Kohler A."/>
            <person name="Kuo A."/>
            <person name="Nagy L.G."/>
            <person name="Floudas D."/>
            <person name="Copeland A."/>
            <person name="Barry K.W."/>
            <person name="Cichocki N."/>
            <person name="Veneault-Fourrey C."/>
            <person name="LaButti K."/>
            <person name="Lindquist E.A."/>
            <person name="Lipzen A."/>
            <person name="Lundell T."/>
            <person name="Morin E."/>
            <person name="Murat C."/>
            <person name="Riley R."/>
            <person name="Ohm R."/>
            <person name="Sun H."/>
            <person name="Tunlid A."/>
            <person name="Henrissat B."/>
            <person name="Grigoriev I.V."/>
            <person name="Hibbett D.S."/>
            <person name="Martin F."/>
        </authorList>
    </citation>
    <scope>NUCLEOTIDE SEQUENCE [LARGE SCALE GENOMIC DNA]</scope>
    <source>
        <strain evidence="2">ATCC 200175</strain>
    </source>
</reference>
<dbReference type="OrthoDB" id="2603618at2759"/>
<dbReference type="AlphaFoldDB" id="A0A0C9U0E9"/>
<reference evidence="1 2" key="1">
    <citation type="submission" date="2014-06" db="EMBL/GenBank/DDBJ databases">
        <authorList>
            <consortium name="DOE Joint Genome Institute"/>
            <person name="Kuo A."/>
            <person name="Kohler A."/>
            <person name="Nagy L.G."/>
            <person name="Floudas D."/>
            <person name="Copeland A."/>
            <person name="Barry K.W."/>
            <person name="Cichocki N."/>
            <person name="Veneault-Fourrey C."/>
            <person name="LaButti K."/>
            <person name="Lindquist E.A."/>
            <person name="Lipzen A."/>
            <person name="Lundell T."/>
            <person name="Morin E."/>
            <person name="Murat C."/>
            <person name="Sun H."/>
            <person name="Tunlid A."/>
            <person name="Henrissat B."/>
            <person name="Grigoriev I.V."/>
            <person name="Hibbett D.S."/>
            <person name="Martin F."/>
            <person name="Nordberg H.P."/>
            <person name="Cantor M.N."/>
            <person name="Hua S.X."/>
        </authorList>
    </citation>
    <scope>NUCLEOTIDE SEQUENCE [LARGE SCALE GENOMIC DNA]</scope>
    <source>
        <strain evidence="1 2">ATCC 200175</strain>
    </source>
</reference>